<dbReference type="SUPFAM" id="SSF64210">
    <property type="entry name" value="Head-to-tail joining protein W, gpW"/>
    <property type="match status" value="1"/>
</dbReference>
<reference evidence="1 2" key="1">
    <citation type="submission" date="2019-06" db="EMBL/GenBank/DDBJ databases">
        <title>Genomic Encyclopedia of Type Strains, Phase IV (KMG-V): Genome sequencing to study the core and pangenomes of soil and plant-associated prokaryotes.</title>
        <authorList>
            <person name="Whitman W."/>
        </authorList>
    </citation>
    <scope>NUCLEOTIDE SEQUENCE [LARGE SCALE GENOMIC DNA]</scope>
    <source>
        <strain evidence="1 2">BR 11650</strain>
    </source>
</reference>
<evidence type="ECO:0000313" key="1">
    <source>
        <dbReference type="EMBL" id="TWA76437.1"/>
    </source>
</evidence>
<proteinExistence type="predicted"/>
<sequence length="71" mass="8269">MADLVTLQTRLAEAEDALHRLNIGDRETRITYDGKTTEYADAPKLERYIAELRSRIDRLSGKPRRPLYMSF</sequence>
<comment type="caution">
    <text evidence="1">The sequence shown here is derived from an EMBL/GenBank/DDBJ whole genome shotgun (WGS) entry which is preliminary data.</text>
</comment>
<dbReference type="GO" id="GO:0019058">
    <property type="term" value="P:viral life cycle"/>
    <property type="evidence" value="ECO:0007669"/>
    <property type="project" value="InterPro"/>
</dbReference>
<evidence type="ECO:0000313" key="2">
    <source>
        <dbReference type="Proteomes" id="UP000318529"/>
    </source>
</evidence>
<dbReference type="AlphaFoldDB" id="A0A560BUY5"/>
<gene>
    <name evidence="1" type="ORF">FBZ83_11988</name>
</gene>
<dbReference type="InterPro" id="IPR004174">
    <property type="entry name" value="GpW"/>
</dbReference>
<organism evidence="1 2">
    <name type="scientific">Azospirillum brasilense</name>
    <dbReference type="NCBI Taxonomy" id="192"/>
    <lineage>
        <taxon>Bacteria</taxon>
        <taxon>Pseudomonadati</taxon>
        <taxon>Pseudomonadota</taxon>
        <taxon>Alphaproteobacteria</taxon>
        <taxon>Rhodospirillales</taxon>
        <taxon>Azospirillaceae</taxon>
        <taxon>Azospirillum</taxon>
    </lineage>
</organism>
<accession>A0A560BUY5</accession>
<dbReference type="Proteomes" id="UP000318529">
    <property type="component" value="Unassembled WGS sequence"/>
</dbReference>
<name>A0A560BUY5_AZOBR</name>
<dbReference type="NCBIfam" id="NF047331">
    <property type="entry name" value="phage_HTJ"/>
    <property type="match status" value="1"/>
</dbReference>
<dbReference type="Gene3D" id="3.30.1580.10">
    <property type="entry name" value="Head-to-tail joining protein W"/>
    <property type="match status" value="1"/>
</dbReference>
<dbReference type="EMBL" id="VITH01000019">
    <property type="protein sequence ID" value="TWA76437.1"/>
    <property type="molecule type" value="Genomic_DNA"/>
</dbReference>
<dbReference type="InterPro" id="IPR036626">
    <property type="entry name" value="GpW_sf"/>
</dbReference>
<protein>
    <submittedName>
        <fullName evidence="1">GpW protein</fullName>
    </submittedName>
</protein>
<dbReference type="Pfam" id="PF02831">
    <property type="entry name" value="gpW"/>
    <property type="match status" value="1"/>
</dbReference>
<dbReference type="RefSeq" id="WP_145690066.1">
    <property type="nucleotide sequence ID" value="NZ_VITH01000019.1"/>
</dbReference>